<dbReference type="Proteomes" id="UP000242715">
    <property type="component" value="Unassembled WGS sequence"/>
</dbReference>
<organism evidence="2 3">
    <name type="scientific">Trifolium subterraneum</name>
    <name type="common">Subterranean clover</name>
    <dbReference type="NCBI Taxonomy" id="3900"/>
    <lineage>
        <taxon>Eukaryota</taxon>
        <taxon>Viridiplantae</taxon>
        <taxon>Streptophyta</taxon>
        <taxon>Embryophyta</taxon>
        <taxon>Tracheophyta</taxon>
        <taxon>Spermatophyta</taxon>
        <taxon>Magnoliopsida</taxon>
        <taxon>eudicotyledons</taxon>
        <taxon>Gunneridae</taxon>
        <taxon>Pentapetalae</taxon>
        <taxon>rosids</taxon>
        <taxon>fabids</taxon>
        <taxon>Fabales</taxon>
        <taxon>Fabaceae</taxon>
        <taxon>Papilionoideae</taxon>
        <taxon>50 kb inversion clade</taxon>
        <taxon>NPAAA clade</taxon>
        <taxon>Hologalegina</taxon>
        <taxon>IRL clade</taxon>
        <taxon>Trifolieae</taxon>
        <taxon>Trifolium</taxon>
    </lineage>
</organism>
<gene>
    <name evidence="2" type="ORF">TSUD_165890</name>
</gene>
<accession>A0A2Z6ML87</accession>
<protein>
    <submittedName>
        <fullName evidence="2">Uncharacterized protein</fullName>
    </submittedName>
</protein>
<sequence length="104" mass="11919">MSLLRKHVEVANSEPEEEEEVHNHTREVVVAVEVVSAPKMVLRTEEAVEIGTVPVVADNKVVEKNVDSKDYDSLDMEDMALVVDMNYIPCHHRDYIHIHIHHNN</sequence>
<proteinExistence type="predicted"/>
<dbReference type="AlphaFoldDB" id="A0A2Z6ML87"/>
<evidence type="ECO:0000313" key="3">
    <source>
        <dbReference type="Proteomes" id="UP000242715"/>
    </source>
</evidence>
<dbReference type="EMBL" id="DF973522">
    <property type="protein sequence ID" value="GAU33324.1"/>
    <property type="molecule type" value="Genomic_DNA"/>
</dbReference>
<reference evidence="3" key="1">
    <citation type="journal article" date="2017" name="Front. Plant Sci.">
        <title>Climate Clever Clovers: New Paradigm to Reduce the Environmental Footprint of Ruminants by Breeding Low Methanogenic Forages Utilizing Haplotype Variation.</title>
        <authorList>
            <person name="Kaur P."/>
            <person name="Appels R."/>
            <person name="Bayer P.E."/>
            <person name="Keeble-Gagnere G."/>
            <person name="Wang J."/>
            <person name="Hirakawa H."/>
            <person name="Shirasawa K."/>
            <person name="Vercoe P."/>
            <person name="Stefanova K."/>
            <person name="Durmic Z."/>
            <person name="Nichols P."/>
            <person name="Revell C."/>
            <person name="Isobe S.N."/>
            <person name="Edwards D."/>
            <person name="Erskine W."/>
        </authorList>
    </citation>
    <scope>NUCLEOTIDE SEQUENCE [LARGE SCALE GENOMIC DNA]</scope>
    <source>
        <strain evidence="3">cv. Daliak</strain>
    </source>
</reference>
<name>A0A2Z6ML87_TRISU</name>
<feature type="region of interest" description="Disordered" evidence="1">
    <location>
        <begin position="1"/>
        <end position="24"/>
    </location>
</feature>
<evidence type="ECO:0000256" key="1">
    <source>
        <dbReference type="SAM" id="MobiDB-lite"/>
    </source>
</evidence>
<keyword evidence="3" id="KW-1185">Reference proteome</keyword>
<evidence type="ECO:0000313" key="2">
    <source>
        <dbReference type="EMBL" id="GAU33324.1"/>
    </source>
</evidence>